<evidence type="ECO:0000256" key="6">
    <source>
        <dbReference type="ARBA" id="ARBA00022490"/>
    </source>
</evidence>
<sequence length="76" mass="8350">MDLTSCLEKAAKYYDTKKVVRVAETKKTSDTPSSTFDAGAGIALSDHSVKLVSWSDNEFGYSNRVVDLMVPMVSKE</sequence>
<evidence type="ECO:0000256" key="8">
    <source>
        <dbReference type="ARBA" id="ARBA00023027"/>
    </source>
</evidence>
<keyword evidence="7" id="KW-0560">Oxidoreductase</keyword>
<evidence type="ECO:0000256" key="10">
    <source>
        <dbReference type="ARBA" id="ARBA00047698"/>
    </source>
</evidence>
<dbReference type="GO" id="GO:0004365">
    <property type="term" value="F:glyceraldehyde-3-phosphate dehydrogenase (NAD+) (phosphorylating) activity"/>
    <property type="evidence" value="ECO:0007669"/>
    <property type="project" value="UniProtKB-EC"/>
</dbReference>
<dbReference type="AlphaFoldDB" id="S7N2D0"/>
<evidence type="ECO:0000313" key="11">
    <source>
        <dbReference type="EMBL" id="EPQ10140.1"/>
    </source>
</evidence>
<dbReference type="InterPro" id="IPR020831">
    <property type="entry name" value="GlycerAld/Erythrose_P_DH"/>
</dbReference>
<dbReference type="SUPFAM" id="SSF55347">
    <property type="entry name" value="Glyceraldehyde-3-phosphate dehydrogenase-like, C-terminal domain"/>
    <property type="match status" value="1"/>
</dbReference>
<comment type="subcellular location">
    <subcellularLocation>
        <location evidence="1">Cytoplasm</location>
    </subcellularLocation>
</comment>
<accession>S7N2D0</accession>
<evidence type="ECO:0000256" key="4">
    <source>
        <dbReference type="ARBA" id="ARBA00013119"/>
    </source>
</evidence>
<comment type="similarity">
    <text evidence="3">Belongs to the glyceraldehyde-3-phosphate dehydrogenase family.</text>
</comment>
<dbReference type="GO" id="GO:0006096">
    <property type="term" value="P:glycolytic process"/>
    <property type="evidence" value="ECO:0007669"/>
    <property type="project" value="UniProtKB-KW"/>
</dbReference>
<evidence type="ECO:0000256" key="2">
    <source>
        <dbReference type="ARBA" id="ARBA00004869"/>
    </source>
</evidence>
<evidence type="ECO:0000256" key="5">
    <source>
        <dbReference type="ARBA" id="ARBA00021022"/>
    </source>
</evidence>
<reference evidence="11 12" key="1">
    <citation type="journal article" date="2013" name="Nat. Commun.">
        <title>Genome analysis reveals insights into physiology and longevity of the Brandt's bat Myotis brandtii.</title>
        <authorList>
            <person name="Seim I."/>
            <person name="Fang X."/>
            <person name="Xiong Z."/>
            <person name="Lobanov A.V."/>
            <person name="Huang Z."/>
            <person name="Ma S."/>
            <person name="Feng Y."/>
            <person name="Turanov A.A."/>
            <person name="Zhu Y."/>
            <person name="Lenz T.L."/>
            <person name="Gerashchenko M.V."/>
            <person name="Fan D."/>
            <person name="Hee Yim S."/>
            <person name="Yao X."/>
            <person name="Jordan D."/>
            <person name="Xiong Y."/>
            <person name="Ma Y."/>
            <person name="Lyapunov A.N."/>
            <person name="Chen G."/>
            <person name="Kulakova O.I."/>
            <person name="Sun Y."/>
            <person name="Lee S.G."/>
            <person name="Bronson R.T."/>
            <person name="Moskalev A.A."/>
            <person name="Sunyaev S.R."/>
            <person name="Zhang G."/>
            <person name="Krogh A."/>
            <person name="Wang J."/>
            <person name="Gladyshev V.N."/>
        </authorList>
    </citation>
    <scope>NUCLEOTIDE SEQUENCE [LARGE SCALE GENOMIC DNA]</scope>
</reference>
<evidence type="ECO:0000256" key="1">
    <source>
        <dbReference type="ARBA" id="ARBA00004496"/>
    </source>
</evidence>
<gene>
    <name evidence="11" type="ORF">D623_10023219</name>
</gene>
<keyword evidence="9" id="KW-0324">Glycolysis</keyword>
<keyword evidence="12" id="KW-1185">Reference proteome</keyword>
<comment type="catalytic activity">
    <reaction evidence="10">
        <text>D-glyceraldehyde 3-phosphate + phosphate + NAD(+) = (2R)-3-phospho-glyceroyl phosphate + NADH + H(+)</text>
        <dbReference type="Rhea" id="RHEA:10300"/>
        <dbReference type="ChEBI" id="CHEBI:15378"/>
        <dbReference type="ChEBI" id="CHEBI:43474"/>
        <dbReference type="ChEBI" id="CHEBI:57540"/>
        <dbReference type="ChEBI" id="CHEBI:57604"/>
        <dbReference type="ChEBI" id="CHEBI:57945"/>
        <dbReference type="ChEBI" id="CHEBI:59776"/>
        <dbReference type="EC" id="1.2.1.12"/>
    </reaction>
</comment>
<dbReference type="PANTHER" id="PTHR10836:SF111">
    <property type="entry name" value="GLYCERALDEHYDE-3-PHOSPHATE DEHYDROGENASE"/>
    <property type="match status" value="1"/>
</dbReference>
<keyword evidence="8" id="KW-0520">NAD</keyword>
<evidence type="ECO:0000256" key="7">
    <source>
        <dbReference type="ARBA" id="ARBA00023002"/>
    </source>
</evidence>
<dbReference type="Proteomes" id="UP000052978">
    <property type="component" value="Unassembled WGS sequence"/>
</dbReference>
<name>S7N2D0_MYOBR</name>
<dbReference type="EMBL" id="KE162945">
    <property type="protein sequence ID" value="EPQ10140.1"/>
    <property type="molecule type" value="Genomic_DNA"/>
</dbReference>
<dbReference type="FunFam" id="3.40.50.720:FF:000636">
    <property type="entry name" value="Glyceraldehyde-3-phosphate dehydrogenase 2, cytosolic"/>
    <property type="match status" value="1"/>
</dbReference>
<organism evidence="11 12">
    <name type="scientific">Myotis brandtii</name>
    <name type="common">Brandt's bat</name>
    <dbReference type="NCBI Taxonomy" id="109478"/>
    <lineage>
        <taxon>Eukaryota</taxon>
        <taxon>Metazoa</taxon>
        <taxon>Chordata</taxon>
        <taxon>Craniata</taxon>
        <taxon>Vertebrata</taxon>
        <taxon>Euteleostomi</taxon>
        <taxon>Mammalia</taxon>
        <taxon>Eutheria</taxon>
        <taxon>Laurasiatheria</taxon>
        <taxon>Chiroptera</taxon>
        <taxon>Yangochiroptera</taxon>
        <taxon>Vespertilionidae</taxon>
        <taxon>Myotis</taxon>
    </lineage>
</organism>
<protein>
    <recommendedName>
        <fullName evidence="5">Glyceraldehyde-3-phosphate dehydrogenase</fullName>
        <ecNumber evidence="4">1.2.1.12</ecNumber>
    </recommendedName>
</protein>
<dbReference type="EC" id="1.2.1.12" evidence="4"/>
<evidence type="ECO:0000256" key="3">
    <source>
        <dbReference type="ARBA" id="ARBA00007406"/>
    </source>
</evidence>
<evidence type="ECO:0000256" key="9">
    <source>
        <dbReference type="ARBA" id="ARBA00023152"/>
    </source>
</evidence>
<keyword evidence="6" id="KW-0963">Cytoplasm</keyword>
<dbReference type="Gene3D" id="3.40.50.720">
    <property type="entry name" value="NAD(P)-binding Rossmann-like Domain"/>
    <property type="match status" value="1"/>
</dbReference>
<evidence type="ECO:0000313" key="12">
    <source>
        <dbReference type="Proteomes" id="UP000052978"/>
    </source>
</evidence>
<proteinExistence type="inferred from homology"/>
<comment type="pathway">
    <text evidence="2">Carbohydrate degradation; glycolysis; pyruvate from D-glyceraldehyde 3-phosphate: step 1/5.</text>
</comment>
<dbReference type="PANTHER" id="PTHR10836">
    <property type="entry name" value="GLYCERALDEHYDE 3-PHOSPHATE DEHYDROGENASE"/>
    <property type="match status" value="1"/>
</dbReference>
<dbReference type="Gene3D" id="3.30.360.10">
    <property type="entry name" value="Dihydrodipicolinate Reductase, domain 2"/>
    <property type="match status" value="1"/>
</dbReference>
<dbReference type="GO" id="GO:0005829">
    <property type="term" value="C:cytosol"/>
    <property type="evidence" value="ECO:0007669"/>
    <property type="project" value="TreeGrafter"/>
</dbReference>